<feature type="domain" description="Flavodoxin-like" evidence="14">
    <location>
        <begin position="812"/>
        <end position="961"/>
    </location>
</feature>
<dbReference type="PRINTS" id="PR00369">
    <property type="entry name" value="FLAVODOXIN"/>
</dbReference>
<dbReference type="EC" id="1.16.1.8" evidence="11"/>
<accession>A0A0S4JL89</accession>
<feature type="region of interest" description="Disordered" evidence="13">
    <location>
        <begin position="984"/>
        <end position="1004"/>
    </location>
</feature>
<dbReference type="SUPFAM" id="SSF52343">
    <property type="entry name" value="Ferredoxin reductase-like, C-terminal NADP-linked domain"/>
    <property type="match status" value="1"/>
</dbReference>
<comment type="cofactor">
    <cofactor evidence="2">
        <name>FAD</name>
        <dbReference type="ChEBI" id="CHEBI:57692"/>
    </cofactor>
</comment>
<dbReference type="GO" id="GO:0050660">
    <property type="term" value="F:flavin adenine dinucleotide binding"/>
    <property type="evidence" value="ECO:0007669"/>
    <property type="project" value="TreeGrafter"/>
</dbReference>
<keyword evidence="5" id="KW-0288">FMN</keyword>
<dbReference type="Proteomes" id="UP000051952">
    <property type="component" value="Unassembled WGS sequence"/>
</dbReference>
<evidence type="ECO:0000256" key="8">
    <source>
        <dbReference type="ARBA" id="ARBA00022857"/>
    </source>
</evidence>
<dbReference type="GO" id="GO:0010181">
    <property type="term" value="F:FMN binding"/>
    <property type="evidence" value="ECO:0007669"/>
    <property type="project" value="InterPro"/>
</dbReference>
<dbReference type="Gene3D" id="1.20.990.10">
    <property type="entry name" value="NADPH-cytochrome p450 Reductase, Chain A, domain 3"/>
    <property type="match status" value="1"/>
</dbReference>
<dbReference type="FunFam" id="3.40.50.360:FF:000059">
    <property type="entry name" value="5-methyltetrahydrofolate-homocysteine methyltransferase reductase"/>
    <property type="match status" value="1"/>
</dbReference>
<feature type="compositionally biased region" description="Polar residues" evidence="13">
    <location>
        <begin position="593"/>
        <end position="603"/>
    </location>
</feature>
<dbReference type="PROSITE" id="PS51384">
    <property type="entry name" value="FAD_FR"/>
    <property type="match status" value="1"/>
</dbReference>
<dbReference type="Pfam" id="PF00175">
    <property type="entry name" value="NAD_binding_1"/>
    <property type="match status" value="1"/>
</dbReference>
<proteinExistence type="predicted"/>
<evidence type="ECO:0000259" key="14">
    <source>
        <dbReference type="PROSITE" id="PS50902"/>
    </source>
</evidence>
<evidence type="ECO:0000256" key="10">
    <source>
        <dbReference type="ARBA" id="ARBA00023167"/>
    </source>
</evidence>
<feature type="region of interest" description="Disordered" evidence="13">
    <location>
        <begin position="1646"/>
        <end position="1675"/>
    </location>
</feature>
<dbReference type="GO" id="GO:0050667">
    <property type="term" value="P:homocysteine metabolic process"/>
    <property type="evidence" value="ECO:0007669"/>
    <property type="project" value="TreeGrafter"/>
</dbReference>
<feature type="domain" description="Flavodoxin-like" evidence="14">
    <location>
        <begin position="159"/>
        <end position="318"/>
    </location>
</feature>
<evidence type="ECO:0000256" key="7">
    <source>
        <dbReference type="ARBA" id="ARBA00022827"/>
    </source>
</evidence>
<evidence type="ECO:0000256" key="2">
    <source>
        <dbReference type="ARBA" id="ARBA00001974"/>
    </source>
</evidence>
<feature type="non-terminal residue" evidence="16">
    <location>
        <position position="1"/>
    </location>
</feature>
<evidence type="ECO:0000256" key="6">
    <source>
        <dbReference type="ARBA" id="ARBA00022691"/>
    </source>
</evidence>
<reference evidence="17" key="1">
    <citation type="submission" date="2015-09" db="EMBL/GenBank/DDBJ databases">
        <authorList>
            <consortium name="Pathogen Informatics"/>
        </authorList>
    </citation>
    <scope>NUCLEOTIDE SEQUENCE [LARGE SCALE GENOMIC DNA]</scope>
    <source>
        <strain evidence="17">Lake Konstanz</strain>
    </source>
</reference>
<dbReference type="Gene3D" id="3.40.50.360">
    <property type="match status" value="6"/>
</dbReference>
<feature type="domain" description="Flavodoxin-like" evidence="14">
    <location>
        <begin position="1470"/>
        <end position="1614"/>
    </location>
</feature>
<keyword evidence="10" id="KW-0486">Methionine biosynthesis</keyword>
<evidence type="ECO:0000256" key="5">
    <source>
        <dbReference type="ARBA" id="ARBA00022643"/>
    </source>
</evidence>
<dbReference type="PROSITE" id="PS50902">
    <property type="entry name" value="FLAVODOXIN_LIKE"/>
    <property type="match status" value="5"/>
</dbReference>
<dbReference type="Pfam" id="PF00258">
    <property type="entry name" value="Flavodoxin_1"/>
    <property type="match status" value="4"/>
</dbReference>
<dbReference type="PRINTS" id="PR00371">
    <property type="entry name" value="FPNCR"/>
</dbReference>
<dbReference type="OMA" id="CYPRGEA"/>
<evidence type="ECO:0000313" key="16">
    <source>
        <dbReference type="EMBL" id="CUG90943.1"/>
    </source>
</evidence>
<keyword evidence="7" id="KW-0274">FAD</keyword>
<dbReference type="InterPro" id="IPR001094">
    <property type="entry name" value="Flavdoxin-like"/>
</dbReference>
<dbReference type="InterPro" id="IPR039261">
    <property type="entry name" value="FNR_nucleotide-bd"/>
</dbReference>
<keyword evidence="3" id="KW-0028">Amino-acid biosynthesis</keyword>
<dbReference type="GO" id="GO:0030586">
    <property type="term" value="F:[methionine synthase] reductase (NADPH) activity"/>
    <property type="evidence" value="ECO:0007669"/>
    <property type="project" value="UniProtKB-EC"/>
</dbReference>
<dbReference type="PANTHER" id="PTHR19384:SF84">
    <property type="entry name" value="METHIONINE SYNTHASE REDUCTASE"/>
    <property type="match status" value="1"/>
</dbReference>
<dbReference type="Gene3D" id="2.40.30.10">
    <property type="entry name" value="Translation factors"/>
    <property type="match status" value="1"/>
</dbReference>
<dbReference type="InterPro" id="IPR017938">
    <property type="entry name" value="Riboflavin_synthase-like_b-brl"/>
</dbReference>
<keyword evidence="17" id="KW-1185">Reference proteome</keyword>
<sequence>VVISADSCIVMTLDAFEKKGILSKHAADGSTSMLTLVIVCSTTGDGEVPDNGAKFKRYLRNTTDKFVNVRFTMLALGDTNYNSFCLGGKYIDQKLEAQGATRFYPRGEADDAMGLDTVVDPWIAGLWGALKIVDSAPLAVPAPVAPSIVLRATPDKGPLYFLYASQTGNSETISKQLHCDAEAKGAWRGNQAENSSPFVAVMTIDAFEKKGILSKHAADGSTSMLTLVIVCSTTGDGEVPDNGAKFKRYLRNTTDKFVNVRFTMLALGDTNYNSFCLGGKYIDQKLEAQGATRFYPRGEADDAMGLDTVVDPWIAGLWGALENLEATAPIETFQQSEEPHLPMDTPLKTVILYDPDTPGLQHLAAFLFEQILDLGGVAAICPMSHASEAALNSLSPQALLFLWGTGKKTSTLCNICQAHHRKRVEAAATSSLLGFAINTPNLQSPKDINTASFASWLSTSTSVLCYASLGVVVSPESQPQLSLVDTAVTAVLQNSSSRRLVDLGSKFLDRMAQSQRRVTPRPLGTPFSSRSIGKMSSRGASSCWIISQASWPISKPSPPRWRPLRSHPFFVMELRRRRRQTPKRWTGRHPSARPSSQTSRPKDINTASFASWLSTATSVLCYASLGVVVSPESQPQLSLVDTAVTAVLQNCGSRRLVDLGSKVLRQAAATTPNLISSNNGTISTTSNTTAPGHSFQFAFHRQDVFTWCQLLLDYLPGIVADIKAITTSLEAATFPSLFCDGTSSSSSPNTQKVDGSSPVGTPIIANIPLLPKQTTSHHSAVTKGGNAASSSSSKQPATRPDHLVHSVLSRNVFLYTGNASHFVVTVAHDLHSQGQRRGYDGVITELENFKKVGFPRSASFVFVVGPDFAGLPKSVAKFFKAMKKFQAETTNNKPVMDSVKFAILGIDDRRTTTNFNFTALELECTLLGLGARKIHATALVDVGGNEESMQQIVTTWSEGLWYSLASPMSSVAYIDAPSTQYTPVASSSADGTTATPTEPQHASSSFFPWEPVQLRTEAVADMNVLLLYSSAGIAKTIALQARAEADQMGVRTELLSFSKAARRGTELLLKHSCIVSFVECAPGSGESLAGGRSWRRYLMSMIHAPDLMSHIHFAVLAVGSCGEGDDNNNSSPSDKPHRAAISISDRMSELQGNRVFPVTPLAHLSQLYSIGMPWFRGVLSAFSNLVVQGGKLVSPALSPQMHPGGGVGDNDDLPLVRLPPSARPSSAASSAVSILFLYGSVTGNAEAIARDLHGEALQVAGVHSRVASLNQFEKMKFLSTTYVVVVCSTTCTLEGVGGAFPNNALRFVKYLDTNAKTTTELLSNVQFAVLALGSRKYPSTFCAAGIAIDDRLHSLGGQRLIEVGCADEVEGLDITVEAWRKKLFDAVLWMSKDSVSVSPAPLSAMPTPNLKPSVPPFGTITGSSPLHDGSSAVDDGTLVIPALLDMPGALNTTVLASTTATMTITKLPRVLILFGSQKGNAEAIAGHMHQQFQDHSELYDTLEIGPLNDFESLHWRRYQVLLIVCSTTGEGEFPDNSYLFYKFLRKPHPEDLLNGMKYAVLGLGDTNYSRFCQAAKTLDRRLEEVGASRFYARGEADDAFSLEAVVEPWIENLWPALKRATTQQQPLNRTVSSALKESTSLVAGESGALSPSLSAGRSGRVVQAPRSDTSTSTTATERMLTKTLGNTKTVTARIRGWRKLTGDASQHTVIHLDMEVPPATKWSPGDTVSILPCNETGEVEAILQRLKTDGDEPFLPPNALGVSSLFPGSPLYSRISYPITNRDVLSQVVSLRIQRTSLKSILSVLMGGTDDPTEKTLLASWSPAITDRVTLLTLLRKFNHTQPLFRHVVEHLMVLQPRSYSICSSQLVDPTCLSICFKVEPFGLCTNWMYKLCKFTSSSPAGVAAEIPLAFRETAEFRVPTDVHIPLILIGPGTGVAPFISFLQHRRCMMRQLGIASPGEAHLFFGCQTAADYLYHAELDNFLTDSTLKQLHVAFSQLLLGPKTMPPVYVQDKLQEIGQHLCDLMMHHNAHIFVCGDAEPYARDVHRVLIDMLELHLRWSTSRATQYIEAMAEDGRYQRDIWTSSW</sequence>
<dbReference type="PANTHER" id="PTHR19384">
    <property type="entry name" value="NITRIC OXIDE SYNTHASE-RELATED"/>
    <property type="match status" value="1"/>
</dbReference>
<dbReference type="InterPro" id="IPR023173">
    <property type="entry name" value="NADPH_Cyt_P450_Rdtase_alpha"/>
</dbReference>
<name>A0A0S4JL89_BODSA</name>
<dbReference type="InterPro" id="IPR001709">
    <property type="entry name" value="Flavoprot_Pyr_Nucl_cyt_Rdtase"/>
</dbReference>
<comment type="cofactor">
    <cofactor evidence="1">
        <name>FMN</name>
        <dbReference type="ChEBI" id="CHEBI:58210"/>
    </cofactor>
</comment>
<dbReference type="InterPro" id="IPR003097">
    <property type="entry name" value="CysJ-like_FAD-binding"/>
</dbReference>
<feature type="compositionally biased region" description="Basic residues" evidence="13">
    <location>
        <begin position="577"/>
        <end position="591"/>
    </location>
</feature>
<evidence type="ECO:0000256" key="12">
    <source>
        <dbReference type="ARBA" id="ARBA00040659"/>
    </source>
</evidence>
<dbReference type="GO" id="GO:0009086">
    <property type="term" value="P:methionine biosynthetic process"/>
    <property type="evidence" value="ECO:0007669"/>
    <property type="project" value="UniProtKB-KW"/>
</dbReference>
<keyword evidence="8" id="KW-0521">NADP</keyword>
<dbReference type="SUPFAM" id="SSF63380">
    <property type="entry name" value="Riboflavin synthase domain-like"/>
    <property type="match status" value="1"/>
</dbReference>
<keyword evidence="4" id="KW-0285">Flavoprotein</keyword>
<evidence type="ECO:0000256" key="3">
    <source>
        <dbReference type="ARBA" id="ARBA00022605"/>
    </source>
</evidence>
<dbReference type="InterPro" id="IPR001433">
    <property type="entry name" value="OxRdtase_FAD/NAD-bd"/>
</dbReference>
<evidence type="ECO:0000256" key="1">
    <source>
        <dbReference type="ARBA" id="ARBA00001917"/>
    </source>
</evidence>
<dbReference type="OrthoDB" id="1856718at2759"/>
<feature type="region of interest" description="Disordered" evidence="13">
    <location>
        <begin position="577"/>
        <end position="603"/>
    </location>
</feature>
<feature type="region of interest" description="Disordered" evidence="13">
    <location>
        <begin position="513"/>
        <end position="535"/>
    </location>
</feature>
<evidence type="ECO:0000259" key="15">
    <source>
        <dbReference type="PROSITE" id="PS51384"/>
    </source>
</evidence>
<feature type="region of interest" description="Disordered" evidence="13">
    <location>
        <begin position="775"/>
        <end position="801"/>
    </location>
</feature>
<evidence type="ECO:0000256" key="9">
    <source>
        <dbReference type="ARBA" id="ARBA00023002"/>
    </source>
</evidence>
<feature type="domain" description="Flavodoxin-like" evidence="14">
    <location>
        <begin position="1"/>
        <end position="127"/>
    </location>
</feature>
<dbReference type="InterPro" id="IPR008254">
    <property type="entry name" value="Flavodoxin/NO_synth"/>
</dbReference>
<evidence type="ECO:0000313" key="17">
    <source>
        <dbReference type="Proteomes" id="UP000051952"/>
    </source>
</evidence>
<organism evidence="16 17">
    <name type="scientific">Bodo saltans</name>
    <name type="common">Flagellated protozoan</name>
    <dbReference type="NCBI Taxonomy" id="75058"/>
    <lineage>
        <taxon>Eukaryota</taxon>
        <taxon>Discoba</taxon>
        <taxon>Euglenozoa</taxon>
        <taxon>Kinetoplastea</taxon>
        <taxon>Metakinetoplastina</taxon>
        <taxon>Eubodonida</taxon>
        <taxon>Bodonidae</taxon>
        <taxon>Bodo</taxon>
    </lineage>
</organism>
<protein>
    <recommendedName>
        <fullName evidence="12">Methionine synthase reductase</fullName>
        <ecNumber evidence="11">1.16.1.8</ecNumber>
    </recommendedName>
</protein>
<dbReference type="VEuPathDB" id="TriTrypDB:BSAL_29405"/>
<gene>
    <name evidence="16" type="ORF">BSAL_29405</name>
</gene>
<feature type="compositionally biased region" description="Polar residues" evidence="13">
    <location>
        <begin position="1666"/>
        <end position="1675"/>
    </location>
</feature>
<keyword evidence="6" id="KW-0949">S-adenosyl-L-methionine</keyword>
<dbReference type="GO" id="GO:0005829">
    <property type="term" value="C:cytosol"/>
    <property type="evidence" value="ECO:0007669"/>
    <property type="project" value="TreeGrafter"/>
</dbReference>
<dbReference type="Pfam" id="PF00667">
    <property type="entry name" value="FAD_binding_1"/>
    <property type="match status" value="1"/>
</dbReference>
<dbReference type="InterPro" id="IPR017927">
    <property type="entry name" value="FAD-bd_FR_type"/>
</dbReference>
<evidence type="ECO:0000256" key="13">
    <source>
        <dbReference type="SAM" id="MobiDB-lite"/>
    </source>
</evidence>
<feature type="domain" description="FAD-binding FR-type" evidence="15">
    <location>
        <begin position="1687"/>
        <end position="1920"/>
    </location>
</feature>
<dbReference type="EMBL" id="CYKH01001877">
    <property type="protein sequence ID" value="CUG90943.1"/>
    <property type="molecule type" value="Genomic_DNA"/>
</dbReference>
<dbReference type="SUPFAM" id="SSF52218">
    <property type="entry name" value="Flavoproteins"/>
    <property type="match status" value="6"/>
</dbReference>
<evidence type="ECO:0000256" key="11">
    <source>
        <dbReference type="ARBA" id="ARBA00039088"/>
    </source>
</evidence>
<feature type="domain" description="Flavodoxin-like" evidence="14">
    <location>
        <begin position="1234"/>
        <end position="1384"/>
    </location>
</feature>
<evidence type="ECO:0000256" key="4">
    <source>
        <dbReference type="ARBA" id="ARBA00022630"/>
    </source>
</evidence>
<dbReference type="InterPro" id="IPR029039">
    <property type="entry name" value="Flavoprotein-like_sf"/>
</dbReference>
<dbReference type="Gene3D" id="3.40.50.80">
    <property type="entry name" value="Nucleotide-binding domain of ferredoxin-NADP reductase (FNR) module"/>
    <property type="match status" value="1"/>
</dbReference>
<keyword evidence="9" id="KW-0560">Oxidoreductase</keyword>